<dbReference type="Proteomes" id="UP000659084">
    <property type="component" value="Unassembled WGS sequence"/>
</dbReference>
<evidence type="ECO:0000313" key="2">
    <source>
        <dbReference type="Proteomes" id="UP000659084"/>
    </source>
</evidence>
<comment type="caution">
    <text evidence="1">The sequence shown here is derived from an EMBL/GenBank/DDBJ whole genome shotgun (WGS) entry which is preliminary data.</text>
</comment>
<name>A0AAW3WWP0_SERFO</name>
<dbReference type="RefSeq" id="WP_021806704.1">
    <property type="nucleotide sequence ID" value="NZ_CAMISB010000005.1"/>
</dbReference>
<dbReference type="AlphaFoldDB" id="A0AAW3WWP0"/>
<dbReference type="EMBL" id="JACNYO010000037">
    <property type="protein sequence ID" value="MBC3215169.1"/>
    <property type="molecule type" value="Genomic_DNA"/>
</dbReference>
<sequence>MSTNYEALFNSSYDRITAKDQGDLFFSHFYQLFVESTQGLKIQPTPEHQQAQQKIIYKSFFYMLSVATSHIVADYLEHVAREQSSQGLNLPASVFAYWRRAVLQTVRDLDPLCDEEVLTAWAIFMAPGLEFMRRQAELHHDAVQGNKNARQ</sequence>
<evidence type="ECO:0000313" key="1">
    <source>
        <dbReference type="EMBL" id="MBC3215169.1"/>
    </source>
</evidence>
<gene>
    <name evidence="1" type="ORF">H8J20_23850</name>
</gene>
<proteinExistence type="predicted"/>
<dbReference type="SUPFAM" id="SSF46458">
    <property type="entry name" value="Globin-like"/>
    <property type="match status" value="1"/>
</dbReference>
<dbReference type="KEGG" id="sfg:AV650_18795"/>
<dbReference type="GO" id="GO:0020037">
    <property type="term" value="F:heme binding"/>
    <property type="evidence" value="ECO:0007669"/>
    <property type="project" value="InterPro"/>
</dbReference>
<dbReference type="InterPro" id="IPR009050">
    <property type="entry name" value="Globin-like_sf"/>
</dbReference>
<dbReference type="Gene3D" id="1.10.490.10">
    <property type="entry name" value="Globins"/>
    <property type="match status" value="1"/>
</dbReference>
<accession>A0AAW3WWP0</accession>
<reference evidence="1" key="1">
    <citation type="submission" date="2020-08" db="EMBL/GenBank/DDBJ databases">
        <title>Food and environmental bacterial isolates.</title>
        <authorList>
            <person name="Richter L."/>
            <person name="Du Plessis E.M."/>
            <person name="Duvenage S."/>
            <person name="Allam M."/>
            <person name="Korsten L."/>
        </authorList>
    </citation>
    <scope>NUCLEOTIDE SEQUENCE</scope>
    <source>
        <strain evidence="1">UPMP2127</strain>
    </source>
</reference>
<dbReference type="InterPro" id="IPR012292">
    <property type="entry name" value="Globin/Proto"/>
</dbReference>
<organism evidence="1 2">
    <name type="scientific">Serratia fonticola</name>
    <dbReference type="NCBI Taxonomy" id="47917"/>
    <lineage>
        <taxon>Bacteria</taxon>
        <taxon>Pseudomonadati</taxon>
        <taxon>Pseudomonadota</taxon>
        <taxon>Gammaproteobacteria</taxon>
        <taxon>Enterobacterales</taxon>
        <taxon>Yersiniaceae</taxon>
        <taxon>Serratia</taxon>
    </lineage>
</organism>
<dbReference type="GO" id="GO:0019825">
    <property type="term" value="F:oxygen binding"/>
    <property type="evidence" value="ECO:0007669"/>
    <property type="project" value="InterPro"/>
</dbReference>
<protein>
    <submittedName>
        <fullName evidence="1">Globin</fullName>
    </submittedName>
</protein>